<keyword evidence="2" id="KW-1185">Reference proteome</keyword>
<proteinExistence type="predicted"/>
<gene>
    <name evidence="1" type="ORF">Gogos_021602</name>
</gene>
<protein>
    <recommendedName>
        <fullName evidence="3">RNase H type-1 domain-containing protein</fullName>
    </recommendedName>
</protein>
<organism evidence="1 2">
    <name type="scientific">Gossypium gossypioides</name>
    <name type="common">Mexican cotton</name>
    <name type="synonym">Selera gossypioides</name>
    <dbReference type="NCBI Taxonomy" id="34282"/>
    <lineage>
        <taxon>Eukaryota</taxon>
        <taxon>Viridiplantae</taxon>
        <taxon>Streptophyta</taxon>
        <taxon>Embryophyta</taxon>
        <taxon>Tracheophyta</taxon>
        <taxon>Spermatophyta</taxon>
        <taxon>Magnoliopsida</taxon>
        <taxon>eudicotyledons</taxon>
        <taxon>Gunneridae</taxon>
        <taxon>Pentapetalae</taxon>
        <taxon>rosids</taxon>
        <taxon>malvids</taxon>
        <taxon>Malvales</taxon>
        <taxon>Malvaceae</taxon>
        <taxon>Malvoideae</taxon>
        <taxon>Gossypium</taxon>
    </lineage>
</organism>
<sequence length="64" mass="7410">MIINYHIPTPFAVEVLVCLQRVQMGLDLRFKKVVVEADNLTMIKKLQTQRQDDSMISAYIEDAK</sequence>
<dbReference type="AlphaFoldDB" id="A0A7J9CZ20"/>
<dbReference type="OrthoDB" id="1002400at2759"/>
<evidence type="ECO:0008006" key="3">
    <source>
        <dbReference type="Google" id="ProtNLM"/>
    </source>
</evidence>
<dbReference type="EMBL" id="JABEZY010257313">
    <property type="protein sequence ID" value="MBA0753651.1"/>
    <property type="molecule type" value="Genomic_DNA"/>
</dbReference>
<comment type="caution">
    <text evidence="1">The sequence shown here is derived from an EMBL/GenBank/DDBJ whole genome shotgun (WGS) entry which is preliminary data.</text>
</comment>
<evidence type="ECO:0000313" key="2">
    <source>
        <dbReference type="Proteomes" id="UP000593579"/>
    </source>
</evidence>
<evidence type="ECO:0000313" key="1">
    <source>
        <dbReference type="EMBL" id="MBA0753651.1"/>
    </source>
</evidence>
<name>A0A7J9CZ20_GOSGO</name>
<dbReference type="Proteomes" id="UP000593579">
    <property type="component" value="Unassembled WGS sequence"/>
</dbReference>
<reference evidence="1 2" key="1">
    <citation type="journal article" date="2019" name="Genome Biol. Evol.">
        <title>Insights into the evolution of the New World diploid cottons (Gossypium, subgenus Houzingenia) based on genome sequencing.</title>
        <authorList>
            <person name="Grover C.E."/>
            <person name="Arick M.A. 2nd"/>
            <person name="Thrash A."/>
            <person name="Conover J.L."/>
            <person name="Sanders W.S."/>
            <person name="Peterson D.G."/>
            <person name="Frelichowski J.E."/>
            <person name="Scheffler J.A."/>
            <person name="Scheffler B.E."/>
            <person name="Wendel J.F."/>
        </authorList>
    </citation>
    <scope>NUCLEOTIDE SEQUENCE [LARGE SCALE GENOMIC DNA]</scope>
    <source>
        <strain evidence="1">5</strain>
        <tissue evidence="1">Leaf</tissue>
    </source>
</reference>
<accession>A0A7J9CZ20</accession>